<comment type="caution">
    <text evidence="1">The sequence shown here is derived from an EMBL/GenBank/DDBJ whole genome shotgun (WGS) entry which is preliminary data.</text>
</comment>
<keyword evidence="2" id="KW-1185">Reference proteome</keyword>
<gene>
    <name evidence="1" type="ORF">H9632_17005</name>
</gene>
<organism evidence="1 2">
    <name type="scientific">Solibacillus merdavium</name>
    <dbReference type="NCBI Taxonomy" id="2762218"/>
    <lineage>
        <taxon>Bacteria</taxon>
        <taxon>Bacillati</taxon>
        <taxon>Bacillota</taxon>
        <taxon>Bacilli</taxon>
        <taxon>Bacillales</taxon>
        <taxon>Caryophanaceae</taxon>
        <taxon>Solibacillus</taxon>
    </lineage>
</organism>
<dbReference type="RefSeq" id="WP_191705253.1">
    <property type="nucleotide sequence ID" value="NZ_JACSPW010000022.1"/>
</dbReference>
<name>A0ABR8XS68_9BACL</name>
<evidence type="ECO:0000313" key="1">
    <source>
        <dbReference type="EMBL" id="MBD8034766.1"/>
    </source>
</evidence>
<dbReference type="Proteomes" id="UP000600565">
    <property type="component" value="Unassembled WGS sequence"/>
</dbReference>
<accession>A0ABR8XS68</accession>
<evidence type="ECO:0000313" key="2">
    <source>
        <dbReference type="Proteomes" id="UP000600565"/>
    </source>
</evidence>
<proteinExistence type="predicted"/>
<sequence>MFMFAVPHISSNDSEDVIQKLQQILLEQRESLTTLCTIVEYLREYVQTGLENKDVIKYNQRIQMMTYKQTDRYNEIDHLINKNIIEIKKGKTKDNTALTFGKEVRKIESGFRTLKLFTCDVINMLDSNKHIENRSIERIRYFDKRSASLEAEIISLTQQLSFK</sequence>
<dbReference type="EMBL" id="JACSPW010000022">
    <property type="protein sequence ID" value="MBD8034766.1"/>
    <property type="molecule type" value="Genomic_DNA"/>
</dbReference>
<reference evidence="1 2" key="1">
    <citation type="submission" date="2020-08" db="EMBL/GenBank/DDBJ databases">
        <title>A Genomic Blueprint of the Chicken Gut Microbiome.</title>
        <authorList>
            <person name="Gilroy R."/>
            <person name="Ravi A."/>
            <person name="Getino M."/>
            <person name="Pursley I."/>
            <person name="Horton D.L."/>
            <person name="Alikhan N.-F."/>
            <person name="Baker D."/>
            <person name="Gharbi K."/>
            <person name="Hall N."/>
            <person name="Watson M."/>
            <person name="Adriaenssens E.M."/>
            <person name="Foster-Nyarko E."/>
            <person name="Jarju S."/>
            <person name="Secka A."/>
            <person name="Antonio M."/>
            <person name="Oren A."/>
            <person name="Chaudhuri R."/>
            <person name="La Ragione R.M."/>
            <person name="Hildebrand F."/>
            <person name="Pallen M.J."/>
        </authorList>
    </citation>
    <scope>NUCLEOTIDE SEQUENCE [LARGE SCALE GENOMIC DNA]</scope>
    <source>
        <strain evidence="1 2">Sa1YVA6</strain>
    </source>
</reference>
<protein>
    <submittedName>
        <fullName evidence="1">Chemotaxis protein</fullName>
    </submittedName>
</protein>